<feature type="non-terminal residue" evidence="1">
    <location>
        <position position="1"/>
    </location>
</feature>
<gene>
    <name evidence="1" type="ORF">HPB47_010269</name>
</gene>
<evidence type="ECO:0000313" key="1">
    <source>
        <dbReference type="EMBL" id="KAG0412601.1"/>
    </source>
</evidence>
<accession>A0AC60NZM5</accession>
<name>A0AC60NZM5_IXOPE</name>
<sequence length="297" mass="33212">VQQQLTQPNLAKTTRVRMPTATKVLMTLWLLGNQESYRGVADRFGVHKSALHFVVSEIVLVWARCAPCVIQWPTQLAQVTSHFQRKWRLPGVVGVVDGCHVSIKAPNEEQSAFYDRKEFHSVVLQGCCDSSMVFIHAHVGSLGRMNDAPILTNSGLDHILSALPEDFMILGDSDYPHKVNLMRPYKDNGNLTRRQSNFDTTLGASRSVVERAFAQLKGKFQCLKHLDMDNLNMIPMFVMAACVVHNVILRYKQPFVLRAEELEDPGLARREPDVTRAPSAAKAKRGAIASLLHSTLT</sequence>
<evidence type="ECO:0000313" key="2">
    <source>
        <dbReference type="Proteomes" id="UP000805193"/>
    </source>
</evidence>
<dbReference type="Proteomes" id="UP000805193">
    <property type="component" value="Unassembled WGS sequence"/>
</dbReference>
<comment type="caution">
    <text evidence="1">The sequence shown here is derived from an EMBL/GenBank/DDBJ whole genome shotgun (WGS) entry which is preliminary data.</text>
</comment>
<organism evidence="1 2">
    <name type="scientific">Ixodes persulcatus</name>
    <name type="common">Taiga tick</name>
    <dbReference type="NCBI Taxonomy" id="34615"/>
    <lineage>
        <taxon>Eukaryota</taxon>
        <taxon>Metazoa</taxon>
        <taxon>Ecdysozoa</taxon>
        <taxon>Arthropoda</taxon>
        <taxon>Chelicerata</taxon>
        <taxon>Arachnida</taxon>
        <taxon>Acari</taxon>
        <taxon>Parasitiformes</taxon>
        <taxon>Ixodida</taxon>
        <taxon>Ixodoidea</taxon>
        <taxon>Ixodidae</taxon>
        <taxon>Ixodinae</taxon>
        <taxon>Ixodes</taxon>
    </lineage>
</organism>
<proteinExistence type="predicted"/>
<reference evidence="1 2" key="1">
    <citation type="journal article" date="2020" name="Cell">
        <title>Large-Scale Comparative Analyses of Tick Genomes Elucidate Their Genetic Diversity and Vector Capacities.</title>
        <authorList>
            <consortium name="Tick Genome and Microbiome Consortium (TIGMIC)"/>
            <person name="Jia N."/>
            <person name="Wang J."/>
            <person name="Shi W."/>
            <person name="Du L."/>
            <person name="Sun Y."/>
            <person name="Zhan W."/>
            <person name="Jiang J.F."/>
            <person name="Wang Q."/>
            <person name="Zhang B."/>
            <person name="Ji P."/>
            <person name="Bell-Sakyi L."/>
            <person name="Cui X.M."/>
            <person name="Yuan T.T."/>
            <person name="Jiang B.G."/>
            <person name="Yang W.F."/>
            <person name="Lam T.T."/>
            <person name="Chang Q.C."/>
            <person name="Ding S.J."/>
            <person name="Wang X.J."/>
            <person name="Zhu J.G."/>
            <person name="Ruan X.D."/>
            <person name="Zhao L."/>
            <person name="Wei J.T."/>
            <person name="Ye R.Z."/>
            <person name="Que T.C."/>
            <person name="Du C.H."/>
            <person name="Zhou Y.H."/>
            <person name="Cheng J.X."/>
            <person name="Dai P.F."/>
            <person name="Guo W.B."/>
            <person name="Han X.H."/>
            <person name="Huang E.J."/>
            <person name="Li L.F."/>
            <person name="Wei W."/>
            <person name="Gao Y.C."/>
            <person name="Liu J.Z."/>
            <person name="Shao H.Z."/>
            <person name="Wang X."/>
            <person name="Wang C.C."/>
            <person name="Yang T.C."/>
            <person name="Huo Q.B."/>
            <person name="Li W."/>
            <person name="Chen H.Y."/>
            <person name="Chen S.E."/>
            <person name="Zhou L.G."/>
            <person name="Ni X.B."/>
            <person name="Tian J.H."/>
            <person name="Sheng Y."/>
            <person name="Liu T."/>
            <person name="Pan Y.S."/>
            <person name="Xia L.Y."/>
            <person name="Li J."/>
            <person name="Zhao F."/>
            <person name="Cao W.C."/>
        </authorList>
    </citation>
    <scope>NUCLEOTIDE SEQUENCE [LARGE SCALE GENOMIC DNA]</scope>
    <source>
        <strain evidence="1">Iper-2018</strain>
    </source>
</reference>
<dbReference type="EMBL" id="JABSTQ010011335">
    <property type="protein sequence ID" value="KAG0412601.1"/>
    <property type="molecule type" value="Genomic_DNA"/>
</dbReference>
<protein>
    <submittedName>
        <fullName evidence="1">Uncharacterized protein</fullName>
    </submittedName>
</protein>
<keyword evidence="2" id="KW-1185">Reference proteome</keyword>